<proteinExistence type="predicted"/>
<feature type="compositionally biased region" description="Basic and acidic residues" evidence="1">
    <location>
        <begin position="41"/>
        <end position="52"/>
    </location>
</feature>
<dbReference type="Proteomes" id="UP000664169">
    <property type="component" value="Unassembled WGS sequence"/>
</dbReference>
<evidence type="ECO:0000313" key="2">
    <source>
        <dbReference type="EMBL" id="CAF9916659.1"/>
    </source>
</evidence>
<comment type="caution">
    <text evidence="2">The sequence shown here is derived from an EMBL/GenBank/DDBJ whole genome shotgun (WGS) entry which is preliminary data.</text>
</comment>
<sequence>MALNSNQFLTTLDAALEKAKNDVIYKHRSVSATPSIDHEEEERLRVDEDSKNKHIKRS</sequence>
<dbReference type="EMBL" id="CAJPDQ010000011">
    <property type="protein sequence ID" value="CAF9916659.1"/>
    <property type="molecule type" value="Genomic_DNA"/>
</dbReference>
<gene>
    <name evidence="2" type="ORF">GOMPHAMPRED_001070</name>
</gene>
<organism evidence="2 3">
    <name type="scientific">Gomphillus americanus</name>
    <dbReference type="NCBI Taxonomy" id="1940652"/>
    <lineage>
        <taxon>Eukaryota</taxon>
        <taxon>Fungi</taxon>
        <taxon>Dikarya</taxon>
        <taxon>Ascomycota</taxon>
        <taxon>Pezizomycotina</taxon>
        <taxon>Lecanoromycetes</taxon>
        <taxon>OSLEUM clade</taxon>
        <taxon>Ostropomycetidae</taxon>
        <taxon>Ostropales</taxon>
        <taxon>Graphidaceae</taxon>
        <taxon>Gomphilloideae</taxon>
        <taxon>Gomphillus</taxon>
    </lineage>
</organism>
<dbReference type="AlphaFoldDB" id="A0A8H3IK74"/>
<protein>
    <submittedName>
        <fullName evidence="2">Uncharacterized protein</fullName>
    </submittedName>
</protein>
<feature type="region of interest" description="Disordered" evidence="1">
    <location>
        <begin position="33"/>
        <end position="58"/>
    </location>
</feature>
<reference evidence="2" key="1">
    <citation type="submission" date="2021-03" db="EMBL/GenBank/DDBJ databases">
        <authorList>
            <person name="Tagirdzhanova G."/>
        </authorList>
    </citation>
    <scope>NUCLEOTIDE SEQUENCE</scope>
</reference>
<name>A0A8H3IK74_9LECA</name>
<accession>A0A8H3IK74</accession>
<evidence type="ECO:0000256" key="1">
    <source>
        <dbReference type="SAM" id="MobiDB-lite"/>
    </source>
</evidence>
<evidence type="ECO:0000313" key="3">
    <source>
        <dbReference type="Proteomes" id="UP000664169"/>
    </source>
</evidence>
<keyword evidence="3" id="KW-1185">Reference proteome</keyword>